<dbReference type="PANTHER" id="PTHR23317">
    <property type="entry name" value="DEDICATOR OF CYTOKINESIS DOCK"/>
    <property type="match status" value="1"/>
</dbReference>
<dbReference type="Proteomes" id="UP000700334">
    <property type="component" value="Unassembled WGS sequence"/>
</dbReference>
<dbReference type="InterPro" id="IPR021816">
    <property type="entry name" value="DOCK_C/D_N"/>
</dbReference>
<dbReference type="GO" id="GO:0005085">
    <property type="term" value="F:guanyl-nucleotide exchange factor activity"/>
    <property type="evidence" value="ECO:0007669"/>
    <property type="project" value="InterPro"/>
</dbReference>
<reference evidence="3" key="1">
    <citation type="journal article" date="2021" name="Evol. Appl.">
        <title>The genome of the Pyrenean desman and the effects of bottlenecks and inbreeding on the genomic landscape of an endangered species.</title>
        <authorList>
            <person name="Escoda L."/>
            <person name="Castresana J."/>
        </authorList>
    </citation>
    <scope>NUCLEOTIDE SEQUENCE</scope>
    <source>
        <strain evidence="3">IBE-C5619</strain>
    </source>
</reference>
<feature type="compositionally biased region" description="Basic and acidic residues" evidence="1">
    <location>
        <begin position="416"/>
        <end position="432"/>
    </location>
</feature>
<dbReference type="OrthoDB" id="47328at2759"/>
<keyword evidence="4" id="KW-1185">Reference proteome</keyword>
<dbReference type="AlphaFoldDB" id="A0A8J6BI74"/>
<protein>
    <submittedName>
        <fullName evidence="3">Dedicator of cytokinesis protein 6</fullName>
    </submittedName>
</protein>
<dbReference type="EMBL" id="JAGFMF010011417">
    <property type="protein sequence ID" value="KAG8523264.1"/>
    <property type="molecule type" value="Genomic_DNA"/>
</dbReference>
<feature type="region of interest" description="Disordered" evidence="1">
    <location>
        <begin position="131"/>
        <end position="193"/>
    </location>
</feature>
<dbReference type="GO" id="GO:0005829">
    <property type="term" value="C:cytosol"/>
    <property type="evidence" value="ECO:0007669"/>
    <property type="project" value="TreeGrafter"/>
</dbReference>
<evidence type="ECO:0000259" key="2">
    <source>
        <dbReference type="Pfam" id="PF11878"/>
    </source>
</evidence>
<name>A0A8J6BI74_GALPY</name>
<dbReference type="PANTHER" id="PTHR23317:SF65">
    <property type="entry name" value="DEDICATOR OF CYTOKINESIS PROTEIN 6"/>
    <property type="match status" value="1"/>
</dbReference>
<evidence type="ECO:0000313" key="4">
    <source>
        <dbReference type="Proteomes" id="UP000700334"/>
    </source>
</evidence>
<comment type="caution">
    <text evidence="3">The sequence shown here is derived from an EMBL/GenBank/DDBJ whole genome shotgun (WGS) entry which is preliminary data.</text>
</comment>
<sequence length="607" mass="68362">MAPSCPHRTVAAEVRKQVSRERSGSPHSSRRSSSSLGVPLTEVIEPLDFEDVLLSRPPDAEPGPLRDLVEFPADDLELRLQPRECRTTEPGIPEDGKLDAQVRAAVEVYTEDWVIVHRRYQHLSAAYSPITTETQRERQRGLTHQVFEQDASGDERSGPEDLARETPAGVPTADDPWPCSGSPDDTPRGSGASGLFDLRNLAADSLLPSLLERVVPEDVDRRNEALRRQHRPPALLALYPAPDEDEAVERCSRPEPPREHFGQRILVKCLSLKFEIEIEPIFGILALYDVREKKKISENFYFDLNSDSTKGLLRAHGTHPAISTLARSAIFSVTYPSPDIFLVIKLEKVLQQGDISECCEPYMVMKEVDTAKNKEKLEKLRLAAEQFCTRLGRYRMPFAWTAVHLANIVSSSAGQPDRDSDSEGERRTAWTDRRRRGPQDRTSSGDDACSFSSFRPATLTVTNFFKQEAERLSDEDLFKFLADMRRPSSLLRRLRPVAAQLKIDISPAPENPHFCLSPELLHVKPYPDPRGRPTKEILEFPAREVYAPHTSYRYGNAQRPSRAFRHYARRGPTPSQTHTVTQGEMHCSALMGGCRHEGVHVLPLYPS</sequence>
<feature type="domain" description="Dedicator of cytokinesis C/D N-terminal" evidence="2">
    <location>
        <begin position="42"/>
        <end position="150"/>
    </location>
</feature>
<feature type="compositionally biased region" description="Basic and acidic residues" evidence="1">
    <location>
        <begin position="153"/>
        <end position="164"/>
    </location>
</feature>
<gene>
    <name evidence="3" type="ORF">J0S82_014399</name>
</gene>
<evidence type="ECO:0000256" key="1">
    <source>
        <dbReference type="SAM" id="MobiDB-lite"/>
    </source>
</evidence>
<feature type="compositionally biased region" description="Low complexity" evidence="1">
    <location>
        <begin position="25"/>
        <end position="35"/>
    </location>
</feature>
<organism evidence="3 4">
    <name type="scientific">Galemys pyrenaicus</name>
    <name type="common">Iberian desman</name>
    <name type="synonym">Pyrenean desman</name>
    <dbReference type="NCBI Taxonomy" id="202257"/>
    <lineage>
        <taxon>Eukaryota</taxon>
        <taxon>Metazoa</taxon>
        <taxon>Chordata</taxon>
        <taxon>Craniata</taxon>
        <taxon>Vertebrata</taxon>
        <taxon>Euteleostomi</taxon>
        <taxon>Mammalia</taxon>
        <taxon>Eutheria</taxon>
        <taxon>Laurasiatheria</taxon>
        <taxon>Eulipotyphla</taxon>
        <taxon>Talpidae</taxon>
        <taxon>Galemys</taxon>
    </lineage>
</organism>
<dbReference type="Pfam" id="PF11878">
    <property type="entry name" value="DOCK_C-D_N"/>
    <property type="match status" value="1"/>
</dbReference>
<proteinExistence type="predicted"/>
<dbReference type="GO" id="GO:0007264">
    <property type="term" value="P:small GTPase-mediated signal transduction"/>
    <property type="evidence" value="ECO:0007669"/>
    <property type="project" value="InterPro"/>
</dbReference>
<evidence type="ECO:0000313" key="3">
    <source>
        <dbReference type="EMBL" id="KAG8523264.1"/>
    </source>
</evidence>
<dbReference type="InterPro" id="IPR026791">
    <property type="entry name" value="DOCK"/>
</dbReference>
<accession>A0A8J6BI74</accession>
<feature type="compositionally biased region" description="Basic and acidic residues" evidence="1">
    <location>
        <begin position="13"/>
        <end position="24"/>
    </location>
</feature>
<feature type="region of interest" description="Disordered" evidence="1">
    <location>
        <begin position="1"/>
        <end position="39"/>
    </location>
</feature>
<feature type="region of interest" description="Disordered" evidence="1">
    <location>
        <begin position="411"/>
        <end position="449"/>
    </location>
</feature>